<evidence type="ECO:0008006" key="3">
    <source>
        <dbReference type="Google" id="ProtNLM"/>
    </source>
</evidence>
<dbReference type="RefSeq" id="WP_188652219.1">
    <property type="nucleotide sequence ID" value="NZ_BMIN01000004.1"/>
</dbReference>
<organism evidence="1 2">
    <name type="scientific">Pontibacillus salipaludis</name>
    <dbReference type="NCBI Taxonomy" id="1697394"/>
    <lineage>
        <taxon>Bacteria</taxon>
        <taxon>Bacillati</taxon>
        <taxon>Bacillota</taxon>
        <taxon>Bacilli</taxon>
        <taxon>Bacillales</taxon>
        <taxon>Bacillaceae</taxon>
        <taxon>Pontibacillus</taxon>
    </lineage>
</organism>
<dbReference type="EMBL" id="BMIN01000004">
    <property type="protein sequence ID" value="GGD07843.1"/>
    <property type="molecule type" value="Genomic_DNA"/>
</dbReference>
<accession>A0ABQ1PZC8</accession>
<keyword evidence="2" id="KW-1185">Reference proteome</keyword>
<protein>
    <recommendedName>
        <fullName evidence="3">DUF4325 domain-containing protein</fullName>
    </recommendedName>
</protein>
<gene>
    <name evidence="1" type="ORF">GCM10011389_14220</name>
</gene>
<evidence type="ECO:0000313" key="2">
    <source>
        <dbReference type="Proteomes" id="UP000642571"/>
    </source>
</evidence>
<dbReference type="Proteomes" id="UP000642571">
    <property type="component" value="Unassembled WGS sequence"/>
</dbReference>
<reference evidence="2" key="1">
    <citation type="journal article" date="2019" name="Int. J. Syst. Evol. Microbiol.">
        <title>The Global Catalogue of Microorganisms (GCM) 10K type strain sequencing project: providing services to taxonomists for standard genome sequencing and annotation.</title>
        <authorList>
            <consortium name="The Broad Institute Genomics Platform"/>
            <consortium name="The Broad Institute Genome Sequencing Center for Infectious Disease"/>
            <person name="Wu L."/>
            <person name="Ma J."/>
        </authorList>
    </citation>
    <scope>NUCLEOTIDE SEQUENCE [LARGE SCALE GENOMIC DNA]</scope>
    <source>
        <strain evidence="2">CGMCC 1.15353</strain>
    </source>
</reference>
<sequence>MVLMRTNIIIRFDGGRTAQEFAYQLTDDLMIVHDNDELTVYEVFDYIGGVPFVDAEINRLFSMVLNSLTKAYVKDLLEVITPGMSLVDFIKHGIALTHSRLSFEGGYYNEEV</sequence>
<name>A0ABQ1PZC8_9BACI</name>
<proteinExistence type="predicted"/>
<evidence type="ECO:0000313" key="1">
    <source>
        <dbReference type="EMBL" id="GGD07843.1"/>
    </source>
</evidence>
<comment type="caution">
    <text evidence="1">The sequence shown here is derived from an EMBL/GenBank/DDBJ whole genome shotgun (WGS) entry which is preliminary data.</text>
</comment>